<dbReference type="NCBIfam" id="TIGR00019">
    <property type="entry name" value="prfA"/>
    <property type="match status" value="1"/>
</dbReference>
<dbReference type="InterPro" id="IPR050057">
    <property type="entry name" value="Prokaryotic/Mito_RF"/>
</dbReference>
<evidence type="ECO:0000313" key="9">
    <source>
        <dbReference type="EMBL" id="SMG35886.1"/>
    </source>
</evidence>
<evidence type="ECO:0000256" key="3">
    <source>
        <dbReference type="ARBA" id="ARBA00022481"/>
    </source>
</evidence>
<dbReference type="FunFam" id="3.30.160.20:FF:000004">
    <property type="entry name" value="Peptide chain release factor 1"/>
    <property type="match status" value="1"/>
</dbReference>
<dbReference type="OrthoDB" id="9806673at2"/>
<evidence type="ECO:0000313" key="10">
    <source>
        <dbReference type="Proteomes" id="UP000193244"/>
    </source>
</evidence>
<sequence length="360" mass="39931">MFESVETLLTEHDELQEQLADPALHSDPARSKKVNRRYAELSRIIAAYRQWQQLESDLAAAQEMASEDASFAEEVPVITDDLAVAEERLRRLLIPRDPNDGRDVIMEIKMGEGGAESALFAADLLRMYLHYAESKKWKTEIIEQTSSDLGGIKDVQLAIKGSSSDPAQGVWAHLKYEGGVHRVQRVPATESQGRIHTSAAGVLVFPEVDEPEEVEISPNDLKIDVYRSSGPGGQSVNTTDSAVRITHLPTGIVVAMQNEKSQLQNREAGMRVLRARVLARQQEEIDAAASVVRKSQIRTMDRSERIRTYNFPENRIADHRTGYKAYNLDGVMNGALEPVIESCIAADEEARLQELGGAAE</sequence>
<dbReference type="InterPro" id="IPR000352">
    <property type="entry name" value="Pep_chain_release_fac_I"/>
</dbReference>
<evidence type="ECO:0000259" key="8">
    <source>
        <dbReference type="PROSITE" id="PS00745"/>
    </source>
</evidence>
<evidence type="ECO:0000256" key="7">
    <source>
        <dbReference type="HAMAP-Rule" id="MF_00093"/>
    </source>
</evidence>
<protein>
    <recommendedName>
        <fullName evidence="6 7">Peptide chain release factor 1</fullName>
        <shortName evidence="7">RF-1</shortName>
    </recommendedName>
</protein>
<dbReference type="InterPro" id="IPR004373">
    <property type="entry name" value="RF-1"/>
</dbReference>
<name>A0A1X7K4F8_9MICO</name>
<dbReference type="NCBIfam" id="NF001859">
    <property type="entry name" value="PRK00591.1"/>
    <property type="match status" value="1"/>
</dbReference>
<dbReference type="SUPFAM" id="SSF75620">
    <property type="entry name" value="Release factor"/>
    <property type="match status" value="1"/>
</dbReference>
<dbReference type="AlphaFoldDB" id="A0A1X7K4F8"/>
<dbReference type="GO" id="GO:0016149">
    <property type="term" value="F:translation release factor activity, codon specific"/>
    <property type="evidence" value="ECO:0007669"/>
    <property type="project" value="UniProtKB-UniRule"/>
</dbReference>
<dbReference type="RefSeq" id="WP_085485692.1">
    <property type="nucleotide sequence ID" value="NZ_FXAY01000003.1"/>
</dbReference>
<dbReference type="Gene3D" id="6.10.140.1950">
    <property type="match status" value="1"/>
</dbReference>
<dbReference type="STRING" id="150121.SAMN06296010_2085"/>
<dbReference type="PROSITE" id="PS00745">
    <property type="entry name" value="RF_PROK_I"/>
    <property type="match status" value="1"/>
</dbReference>
<evidence type="ECO:0000256" key="1">
    <source>
        <dbReference type="ARBA" id="ARBA00002986"/>
    </source>
</evidence>
<accession>A0A1X7K4F8</accession>
<dbReference type="Proteomes" id="UP000193244">
    <property type="component" value="Unassembled WGS sequence"/>
</dbReference>
<keyword evidence="3 7" id="KW-0488">Methylation</keyword>
<dbReference type="PANTHER" id="PTHR43804:SF7">
    <property type="entry name" value="LD18447P"/>
    <property type="match status" value="1"/>
</dbReference>
<dbReference type="GO" id="GO:0005737">
    <property type="term" value="C:cytoplasm"/>
    <property type="evidence" value="ECO:0007669"/>
    <property type="project" value="UniProtKB-SubCell"/>
</dbReference>
<evidence type="ECO:0000256" key="2">
    <source>
        <dbReference type="ARBA" id="ARBA00010835"/>
    </source>
</evidence>
<proteinExistence type="inferred from homology"/>
<keyword evidence="4 7" id="KW-0963">Cytoplasm</keyword>
<organism evidence="9 10">
    <name type="scientific">Agreia pratensis</name>
    <dbReference type="NCBI Taxonomy" id="150121"/>
    <lineage>
        <taxon>Bacteria</taxon>
        <taxon>Bacillati</taxon>
        <taxon>Actinomycetota</taxon>
        <taxon>Actinomycetes</taxon>
        <taxon>Micrococcales</taxon>
        <taxon>Microbacteriaceae</taxon>
        <taxon>Agreia</taxon>
    </lineage>
</organism>
<dbReference type="Pfam" id="PF00472">
    <property type="entry name" value="RF-1"/>
    <property type="match status" value="1"/>
</dbReference>
<dbReference type="HAMAP" id="MF_00093">
    <property type="entry name" value="Rel_fac_1"/>
    <property type="match status" value="1"/>
</dbReference>
<dbReference type="SMART" id="SM00937">
    <property type="entry name" value="PCRF"/>
    <property type="match status" value="1"/>
</dbReference>
<evidence type="ECO:0000256" key="4">
    <source>
        <dbReference type="ARBA" id="ARBA00022490"/>
    </source>
</evidence>
<evidence type="ECO:0000256" key="5">
    <source>
        <dbReference type="ARBA" id="ARBA00022917"/>
    </source>
</evidence>
<keyword evidence="5 7" id="KW-0648">Protein biosynthesis</keyword>
<comment type="similarity">
    <text evidence="2 7">Belongs to the prokaryotic/mitochondrial release factor family.</text>
</comment>
<dbReference type="Gene3D" id="3.30.160.20">
    <property type="match status" value="1"/>
</dbReference>
<dbReference type="InterPro" id="IPR045853">
    <property type="entry name" value="Pep_chain_release_fac_I_sf"/>
</dbReference>
<evidence type="ECO:0000256" key="6">
    <source>
        <dbReference type="ARBA" id="ARBA00050039"/>
    </source>
</evidence>
<dbReference type="Gene3D" id="3.30.70.1660">
    <property type="match status" value="1"/>
</dbReference>
<feature type="modified residue" description="N5-methylglutamine" evidence="7">
    <location>
        <position position="234"/>
    </location>
</feature>
<comment type="function">
    <text evidence="1 7">Peptide chain release factor 1 directs the termination of translation in response to the peptide chain termination codons UAG and UAA.</text>
</comment>
<dbReference type="Pfam" id="PF03462">
    <property type="entry name" value="PCRF"/>
    <property type="match status" value="1"/>
</dbReference>
<dbReference type="InterPro" id="IPR005139">
    <property type="entry name" value="PCRF"/>
</dbReference>
<gene>
    <name evidence="7" type="primary">prfA</name>
    <name evidence="9" type="ORF">SAMN06296010_2085</name>
</gene>
<feature type="domain" description="Prokaryotic-type class I peptide chain release factors" evidence="8">
    <location>
        <begin position="227"/>
        <end position="243"/>
    </location>
</feature>
<comment type="subcellular location">
    <subcellularLocation>
        <location evidence="7">Cytoplasm</location>
    </subcellularLocation>
</comment>
<keyword evidence="10" id="KW-1185">Reference proteome</keyword>
<dbReference type="PANTHER" id="PTHR43804">
    <property type="entry name" value="LD18447P"/>
    <property type="match status" value="1"/>
</dbReference>
<comment type="PTM">
    <text evidence="7">Methylated by PrmC. Methylation increases the termination efficiency of RF1.</text>
</comment>
<reference evidence="10" key="1">
    <citation type="submission" date="2017-04" db="EMBL/GenBank/DDBJ databases">
        <authorList>
            <person name="Varghese N."/>
            <person name="Submissions S."/>
        </authorList>
    </citation>
    <scope>NUCLEOTIDE SEQUENCE [LARGE SCALE GENOMIC DNA]</scope>
    <source>
        <strain evidence="10">VKM Ac-2510</strain>
    </source>
</reference>
<dbReference type="EMBL" id="FXAY01000003">
    <property type="protein sequence ID" value="SMG35886.1"/>
    <property type="molecule type" value="Genomic_DNA"/>
</dbReference>